<protein>
    <submittedName>
        <fullName evidence="1">Uncharacterized protein</fullName>
    </submittedName>
</protein>
<dbReference type="AlphaFoldDB" id="A0A4W5LNA3"/>
<dbReference type="STRING" id="62062.ENSHHUP00000027244"/>
<organism evidence="1 2">
    <name type="scientific">Hucho hucho</name>
    <name type="common">huchen</name>
    <dbReference type="NCBI Taxonomy" id="62062"/>
    <lineage>
        <taxon>Eukaryota</taxon>
        <taxon>Metazoa</taxon>
        <taxon>Chordata</taxon>
        <taxon>Craniata</taxon>
        <taxon>Vertebrata</taxon>
        <taxon>Euteleostomi</taxon>
        <taxon>Actinopterygii</taxon>
        <taxon>Neopterygii</taxon>
        <taxon>Teleostei</taxon>
        <taxon>Protacanthopterygii</taxon>
        <taxon>Salmoniformes</taxon>
        <taxon>Salmonidae</taxon>
        <taxon>Salmoninae</taxon>
        <taxon>Hucho</taxon>
    </lineage>
</organism>
<reference evidence="1" key="3">
    <citation type="submission" date="2025-09" db="UniProtKB">
        <authorList>
            <consortium name="Ensembl"/>
        </authorList>
    </citation>
    <scope>IDENTIFICATION</scope>
</reference>
<accession>A0A4W5LNA3</accession>
<evidence type="ECO:0000313" key="1">
    <source>
        <dbReference type="Ensembl" id="ENSHHUP00000027244.1"/>
    </source>
</evidence>
<dbReference type="Proteomes" id="UP000314982">
    <property type="component" value="Unassembled WGS sequence"/>
</dbReference>
<proteinExistence type="predicted"/>
<keyword evidence="2" id="KW-1185">Reference proteome</keyword>
<reference evidence="1" key="2">
    <citation type="submission" date="2025-08" db="UniProtKB">
        <authorList>
            <consortium name="Ensembl"/>
        </authorList>
    </citation>
    <scope>IDENTIFICATION</scope>
</reference>
<dbReference type="Ensembl" id="ENSHHUT00000028325.1">
    <property type="protein sequence ID" value="ENSHHUP00000027244.1"/>
    <property type="gene ID" value="ENSHHUG00000017280.1"/>
</dbReference>
<reference evidence="2" key="1">
    <citation type="submission" date="2018-06" db="EMBL/GenBank/DDBJ databases">
        <title>Genome assembly of Danube salmon.</title>
        <authorList>
            <person name="Macqueen D.J."/>
            <person name="Gundappa M.K."/>
        </authorList>
    </citation>
    <scope>NUCLEOTIDE SEQUENCE [LARGE SCALE GENOMIC DNA]</scope>
</reference>
<name>A0A4W5LNA3_9TELE</name>
<evidence type="ECO:0000313" key="2">
    <source>
        <dbReference type="Proteomes" id="UP000314982"/>
    </source>
</evidence>
<sequence>MLIDSFSHTGDITDGVAAATETGNEHLVVFVDVVQATIAGHEGSDLLAVLDELDTRALANGRVRLLGLNTNLLEDDALGHRRATERVGLHRRDRVRLVVGLLVPALRAAVDAQLAGATDTGGLVYRTAAISISASYCAIGDVRLAIFFSRRRKE</sequence>
<dbReference type="GeneTree" id="ENSGT01140000284081"/>